<dbReference type="Pfam" id="PF01661">
    <property type="entry name" value="Macro"/>
    <property type="match status" value="1"/>
</dbReference>
<dbReference type="InterPro" id="IPR043472">
    <property type="entry name" value="Macro_dom-like"/>
</dbReference>
<dbReference type="AlphaFoldDB" id="A0A1M5XEL3"/>
<dbReference type="RefSeq" id="WP_073340245.1">
    <property type="nucleotide sequence ID" value="NZ_FQXM01000028.1"/>
</dbReference>
<dbReference type="PROSITE" id="PS51154">
    <property type="entry name" value="MACRO"/>
    <property type="match status" value="1"/>
</dbReference>
<gene>
    <name evidence="2" type="ORF">SAMN02745207_03588</name>
</gene>
<reference evidence="2 3" key="1">
    <citation type="submission" date="2016-11" db="EMBL/GenBank/DDBJ databases">
        <authorList>
            <person name="Jaros S."/>
            <person name="Januszkiewicz K."/>
            <person name="Wedrychowicz H."/>
        </authorList>
    </citation>
    <scope>NUCLEOTIDE SEQUENCE [LARGE SCALE GENOMIC DNA]</scope>
    <source>
        <strain evidence="2 3">DSM 8605</strain>
    </source>
</reference>
<name>A0A1M5XEL3_9CLOT</name>
<evidence type="ECO:0000313" key="2">
    <source>
        <dbReference type="EMBL" id="SHH98226.1"/>
    </source>
</evidence>
<dbReference type="Gene3D" id="3.40.220.10">
    <property type="entry name" value="Leucine Aminopeptidase, subunit E, domain 1"/>
    <property type="match status" value="1"/>
</dbReference>
<accession>A0A1M5XEL3</accession>
<dbReference type="NCBIfam" id="NF003163">
    <property type="entry name" value="PRK04143.1"/>
    <property type="match status" value="1"/>
</dbReference>
<dbReference type="OrthoDB" id="6194521at2"/>
<organism evidence="2 3">
    <name type="scientific">Clostridium grantii DSM 8605</name>
    <dbReference type="NCBI Taxonomy" id="1121316"/>
    <lineage>
        <taxon>Bacteria</taxon>
        <taxon>Bacillati</taxon>
        <taxon>Bacillota</taxon>
        <taxon>Clostridia</taxon>
        <taxon>Eubacteriales</taxon>
        <taxon>Clostridiaceae</taxon>
        <taxon>Clostridium</taxon>
    </lineage>
</organism>
<evidence type="ECO:0000313" key="3">
    <source>
        <dbReference type="Proteomes" id="UP000184447"/>
    </source>
</evidence>
<dbReference type="STRING" id="1121316.SAMN02745207_03588"/>
<dbReference type="SMART" id="SM00506">
    <property type="entry name" value="A1pp"/>
    <property type="match status" value="1"/>
</dbReference>
<dbReference type="CDD" id="cd02908">
    <property type="entry name" value="Macro_OAADPr_deacetylase"/>
    <property type="match status" value="1"/>
</dbReference>
<feature type="domain" description="Macro" evidence="1">
    <location>
        <begin position="79"/>
        <end position="271"/>
    </location>
</feature>
<evidence type="ECO:0000259" key="1">
    <source>
        <dbReference type="PROSITE" id="PS51154"/>
    </source>
</evidence>
<keyword evidence="3" id="KW-1185">Reference proteome</keyword>
<dbReference type="PANTHER" id="PTHR11106:SF27">
    <property type="entry name" value="MACRO DOMAIN-CONTAINING PROTEIN"/>
    <property type="match status" value="1"/>
</dbReference>
<dbReference type="PANTHER" id="PTHR11106">
    <property type="entry name" value="GANGLIOSIDE INDUCED DIFFERENTIATION ASSOCIATED PROTEIN 2-RELATED"/>
    <property type="match status" value="1"/>
</dbReference>
<dbReference type="SUPFAM" id="SSF52949">
    <property type="entry name" value="Macro domain-like"/>
    <property type="match status" value="1"/>
</dbReference>
<proteinExistence type="predicted"/>
<dbReference type="Proteomes" id="UP000184447">
    <property type="component" value="Unassembled WGS sequence"/>
</dbReference>
<sequence length="271" mass="30968">MKYDEKLDFLINTLISESKQYQNIDINKFEDKRVLLRSLMNARLPKSISKEFLDVQNDFLRDEVINKGVVKLNDIKTIKEEFNSKNEFASKISIWQGDITRLQVGAIVNAANSQMLGCFIPCHKCIDNAIHSVAGVQLREVCNEYMQQKRVYNGDYVESTGSAMLTKAFNLPSEYVLHTVGPIVGNKLNDSLRQHLKNCYKSCLTLALEKGIKSIAFCCISTGEFRFPNEEAAKIAFEAVKGFMKQNGENFDRIIFNVFKDVDYDIYKNLL</sequence>
<dbReference type="EMBL" id="FQXM01000028">
    <property type="protein sequence ID" value="SHH98226.1"/>
    <property type="molecule type" value="Genomic_DNA"/>
</dbReference>
<protein>
    <submittedName>
        <fullName evidence="2">O-acetyl-ADP-ribose deacetylase (Regulator of RNase III), contains Macro domain</fullName>
    </submittedName>
</protein>
<dbReference type="InterPro" id="IPR002589">
    <property type="entry name" value="Macro_dom"/>
</dbReference>